<organism evidence="2 3">
    <name type="scientific">Symbiodinium pilosum</name>
    <name type="common">Dinoflagellate</name>
    <dbReference type="NCBI Taxonomy" id="2952"/>
    <lineage>
        <taxon>Eukaryota</taxon>
        <taxon>Sar</taxon>
        <taxon>Alveolata</taxon>
        <taxon>Dinophyceae</taxon>
        <taxon>Suessiales</taxon>
        <taxon>Symbiodiniaceae</taxon>
        <taxon>Symbiodinium</taxon>
    </lineage>
</organism>
<dbReference type="InterPro" id="IPR050620">
    <property type="entry name" value="Thioredoxin_H-type-like"/>
</dbReference>
<keyword evidence="3" id="KW-1185">Reference proteome</keyword>
<protein>
    <recommendedName>
        <fullName evidence="1">Thioredoxin domain-containing protein</fullName>
    </recommendedName>
</protein>
<dbReference type="CDD" id="cd02947">
    <property type="entry name" value="TRX_family"/>
    <property type="match status" value="1"/>
</dbReference>
<gene>
    <name evidence="2" type="ORF">SPIL2461_LOCUS16543</name>
</gene>
<accession>A0A812VAZ2</accession>
<name>A0A812VAZ2_SYMPI</name>
<feature type="domain" description="Thioredoxin" evidence="1">
    <location>
        <begin position="588"/>
        <end position="715"/>
    </location>
</feature>
<evidence type="ECO:0000313" key="3">
    <source>
        <dbReference type="Proteomes" id="UP000649617"/>
    </source>
</evidence>
<dbReference type="InterPro" id="IPR036249">
    <property type="entry name" value="Thioredoxin-like_sf"/>
</dbReference>
<dbReference type="SUPFAM" id="SSF52833">
    <property type="entry name" value="Thioredoxin-like"/>
    <property type="match status" value="1"/>
</dbReference>
<dbReference type="Pfam" id="PF00085">
    <property type="entry name" value="Thioredoxin"/>
    <property type="match status" value="1"/>
</dbReference>
<comment type="caution">
    <text evidence="2">The sequence shown here is derived from an EMBL/GenBank/DDBJ whole genome shotgun (WGS) entry which is preliminary data.</text>
</comment>
<dbReference type="PANTHER" id="PTHR10438:SF468">
    <property type="entry name" value="THIOREDOXIN-1-RELATED"/>
    <property type="match status" value="1"/>
</dbReference>
<dbReference type="PANTHER" id="PTHR10438">
    <property type="entry name" value="THIOREDOXIN"/>
    <property type="match status" value="1"/>
</dbReference>
<proteinExistence type="predicted"/>
<evidence type="ECO:0000313" key="2">
    <source>
        <dbReference type="EMBL" id="CAE7630756.1"/>
    </source>
</evidence>
<dbReference type="AlphaFoldDB" id="A0A812VAZ2"/>
<dbReference type="InterPro" id="IPR013766">
    <property type="entry name" value="Thioredoxin_domain"/>
</dbReference>
<dbReference type="Gene3D" id="3.40.30.10">
    <property type="entry name" value="Glutaredoxin"/>
    <property type="match status" value="1"/>
</dbReference>
<dbReference type="OrthoDB" id="442384at2759"/>
<dbReference type="PROSITE" id="PS51352">
    <property type="entry name" value="THIOREDOXIN_2"/>
    <property type="match status" value="1"/>
</dbReference>
<dbReference type="EMBL" id="CAJNIZ010042653">
    <property type="protein sequence ID" value="CAE7630756.1"/>
    <property type="molecule type" value="Genomic_DNA"/>
</dbReference>
<sequence>MAAGSVTRLFLADVEATDLCPREHELGTCGSVVLQTLVDGLPYGSSSGSQRSFPRPIWPLLALQGPSFQLGTSELTIMLVDADPLQPRVGAPFCFGFVRLKEELAPLAYQQSLSFQRSLEGAPGRYGALNFRICTVRPTQVGPGPWQEEEDKLAMTHPLDWCGVLRFTPELKELPRDHRGVWSMEAAAGPPDGRDLLSPSSGFVSWQVQEDEAGSYREWRHWSPQQLFVVERDLLFSVHASCPQTGWEGSCVQRLSKMRGPRGPCNMFTEAHPYPLLLKMHGTDASVAMHLRFFPAEFLRPSSRGSGISLRITLAAAPPNLQLPVIFSVPSGCFSMLGDNAKDTTFHISRLDDCVEVCLPDPSRLVGRSVWKVTEDGNKSGGPPAGLDMPRESLVDILGLRLRPGDDKIVTLPLGDHAIVLRFCLTMLHPEVARPVLGVSVPTKDPLDVSSGPIGGHGEVVGIFVHALAVHSPQVTCCLLSGGPEAASLFYPLPHFGGKIFVPAQPDSRGKVNILAFLPEFGCHAAAQTAVGDSCLQLHWRFSDGWGLSDVRDDDRSSMVRRRCSASFSLALLLAAFCQSACFINWAVKMPGRIQAAVARGANGSAILSCDNKEDFVANLRGGLTVAMFSSSMCGPCFLMEPKVEELAAKYADDGLKVVKISLEPGQNAKLVKPLYSEMDVRELPTFIVFKDGEMKGRITGTRHAELLEMVQGLL</sequence>
<reference evidence="2" key="1">
    <citation type="submission" date="2021-02" db="EMBL/GenBank/DDBJ databases">
        <authorList>
            <person name="Dougan E. K."/>
            <person name="Rhodes N."/>
            <person name="Thang M."/>
            <person name="Chan C."/>
        </authorList>
    </citation>
    <scope>NUCLEOTIDE SEQUENCE</scope>
</reference>
<evidence type="ECO:0000259" key="1">
    <source>
        <dbReference type="PROSITE" id="PS51352"/>
    </source>
</evidence>
<dbReference type="Proteomes" id="UP000649617">
    <property type="component" value="Unassembled WGS sequence"/>
</dbReference>